<dbReference type="AlphaFoldDB" id="A0A0G1MH10"/>
<gene>
    <name evidence="1" type="ORF">UX10_C0012G0044</name>
</gene>
<comment type="caution">
    <text evidence="1">The sequence shown here is derived from an EMBL/GenBank/DDBJ whole genome shotgun (WGS) entry which is preliminary data.</text>
</comment>
<organism evidence="1 2">
    <name type="scientific">Candidatus Magasanikbacteria bacterium GW2011_GWA2_45_39</name>
    <dbReference type="NCBI Taxonomy" id="1619041"/>
    <lineage>
        <taxon>Bacteria</taxon>
        <taxon>Candidatus Magasanikiibacteriota</taxon>
    </lineage>
</organism>
<name>A0A0G1MH10_9BACT</name>
<proteinExistence type="predicted"/>
<dbReference type="EMBL" id="LCKX01000012">
    <property type="protein sequence ID" value="KKU07362.1"/>
    <property type="molecule type" value="Genomic_DNA"/>
</dbReference>
<evidence type="ECO:0000313" key="1">
    <source>
        <dbReference type="EMBL" id="KKU07362.1"/>
    </source>
</evidence>
<accession>A0A0G1MH10</accession>
<sequence length="64" mass="7565">MRGFVIREELTDEWKKRGAEKDREYEILTTEISKATFGVTPSEYKKLKGLKRENLRDHMGDFEG</sequence>
<dbReference type="PATRIC" id="fig|1619041.3.peg.441"/>
<protein>
    <submittedName>
        <fullName evidence="1">Prophage antirepressor</fullName>
    </submittedName>
</protein>
<reference evidence="1 2" key="1">
    <citation type="journal article" date="2015" name="Nature">
        <title>rRNA introns, odd ribosomes, and small enigmatic genomes across a large radiation of phyla.</title>
        <authorList>
            <person name="Brown C.T."/>
            <person name="Hug L.A."/>
            <person name="Thomas B.C."/>
            <person name="Sharon I."/>
            <person name="Castelle C.J."/>
            <person name="Singh A."/>
            <person name="Wilkins M.J."/>
            <person name="Williams K.H."/>
            <person name="Banfield J.F."/>
        </authorList>
    </citation>
    <scope>NUCLEOTIDE SEQUENCE [LARGE SCALE GENOMIC DNA]</scope>
</reference>
<dbReference type="Proteomes" id="UP000033999">
    <property type="component" value="Unassembled WGS sequence"/>
</dbReference>
<evidence type="ECO:0000313" key="2">
    <source>
        <dbReference type="Proteomes" id="UP000033999"/>
    </source>
</evidence>